<reference evidence="2" key="1">
    <citation type="submission" date="2016-06" db="EMBL/GenBank/DDBJ databases">
        <authorList>
            <person name="Berg J.A."/>
            <person name="Grossarth S.E."/>
            <person name="Jarvis T.M."/>
            <person name="Merrill B.D."/>
            <person name="Breakwell D.P."/>
            <person name="Hope S."/>
            <person name="Grose J.H."/>
        </authorList>
    </citation>
    <scope>NUCLEOTIDE SEQUENCE [LARGE SCALE GENOMIC DNA]</scope>
</reference>
<evidence type="ECO:0000313" key="1">
    <source>
        <dbReference type="EMBL" id="ANZ49192.1"/>
    </source>
</evidence>
<dbReference type="EMBL" id="KX397368">
    <property type="protein sequence ID" value="ANZ49192.1"/>
    <property type="molecule type" value="Genomic_DNA"/>
</dbReference>
<accession>A0A1B2ID80</accession>
<sequence>MFYRELQQYTDALQRSELKHDSNFDDVTDVLSQFKDLVVTVKTDPIGVQSRGLDLVIANEHGRFHLRFRYSKDFLLTLLCHVETNGQRHKVRWWDDYSKFEYAEAEHRQTVYDFMRAVINGF</sequence>
<name>A0A1B2ID80_9CAUD</name>
<evidence type="ECO:0000313" key="2">
    <source>
        <dbReference type="Proteomes" id="UP000203302"/>
    </source>
</evidence>
<gene>
    <name evidence="1" type="ORF">HUXLEY_110</name>
</gene>
<dbReference type="RefSeq" id="YP_009293078.1">
    <property type="nucleotide sequence ID" value="NC_031127.1"/>
</dbReference>
<proteinExistence type="predicted"/>
<protein>
    <submittedName>
        <fullName evidence="1">Uncharacterized protein</fullName>
    </submittedName>
</protein>
<dbReference type="OrthoDB" id="23998at10239"/>
<dbReference type="Proteomes" id="UP000203302">
    <property type="component" value="Segment"/>
</dbReference>
<organism evidence="1 2">
    <name type="scientific">Erwinia phage vB_EamM_Huxley</name>
    <dbReference type="NCBI Taxonomy" id="1883373"/>
    <lineage>
        <taxon>Viruses</taxon>
        <taxon>Duplodnaviria</taxon>
        <taxon>Heunggongvirae</taxon>
        <taxon>Uroviricota</taxon>
        <taxon>Caudoviricetes</taxon>
        <taxon>Chimalliviridae</taxon>
        <taxon>Machinavirus</taxon>
        <taxon>Machinavirus machina</taxon>
    </lineage>
</organism>
<dbReference type="GeneID" id="29069232"/>
<dbReference type="KEGG" id="vg:29069232"/>